<dbReference type="InterPro" id="IPR011604">
    <property type="entry name" value="PDDEXK-like_dom_sf"/>
</dbReference>
<dbReference type="KEGG" id="slw:BRW62_07860"/>
<feature type="domain" description="PD-(D/E)XK endonuclease-like" evidence="4">
    <location>
        <begin position="2"/>
        <end position="228"/>
    </location>
</feature>
<keyword evidence="2" id="KW-0347">Helicase</keyword>
<dbReference type="RefSeq" id="WP_198405953.1">
    <property type="nucleotide sequence ID" value="NZ_CP018092.1"/>
</dbReference>
<keyword evidence="2" id="KW-0547">Nucleotide-binding</keyword>
<protein>
    <recommendedName>
        <fullName evidence="4">PD-(D/E)XK endonuclease-like domain-containing protein</fullName>
    </recommendedName>
</protein>
<keyword evidence="2" id="KW-0378">Hydrolase</keyword>
<dbReference type="Gene3D" id="3.90.320.10">
    <property type="match status" value="1"/>
</dbReference>
<dbReference type="AlphaFoldDB" id="A0A2D2Q2F2"/>
<dbReference type="GO" id="GO:0006281">
    <property type="term" value="P:DNA repair"/>
    <property type="evidence" value="ECO:0007669"/>
    <property type="project" value="UniProtKB-KW"/>
</dbReference>
<gene>
    <name evidence="5" type="ORF">BRW62_07860</name>
</gene>
<keyword evidence="1" id="KW-0227">DNA damage</keyword>
<sequence>MHISQAQLRHLKNCPRQFQYRYLNRLGLPDSLSSAQHLGREFHRLMQQHFHGLDIHPLLEAQPTLREWFEQFQADPPPMIAGTAYTEHRRSTALEGFTLVGIYDLVIFGTDRAQILDWKTYPQPPPQNTLARHWQTRLYCYLLAATTDYSPEQISMTYWFAQGERGATVYTFHYTQAQHQQVENDLTQQLQQLQYWLNDYARGQDLPQVGLELSSKYCSPCPFRERCQRTPPPKTVPWHPF</sequence>
<reference evidence="5 6" key="1">
    <citation type="submission" date="2016-11" db="EMBL/GenBank/DDBJ databases">
        <title>Complete genome sequence of thermophilic cyanobacteria strain Synechococcus sp. PCC6715.</title>
        <authorList>
            <person name="Tang J."/>
            <person name="Daroch M."/>
            <person name="Liang Y."/>
            <person name="Jiang D."/>
            <person name="Shah M."/>
        </authorList>
    </citation>
    <scope>NUCLEOTIDE SEQUENCE [LARGE SCALE GENOMIC DNA]</scope>
    <source>
        <strain evidence="5 6">PCC 6715</strain>
    </source>
</reference>
<organism evidence="5 6">
    <name type="scientific">Parathermosynechococcus lividus PCC 6715</name>
    <dbReference type="NCBI Taxonomy" id="1917166"/>
    <lineage>
        <taxon>Bacteria</taxon>
        <taxon>Bacillati</taxon>
        <taxon>Cyanobacteriota</taxon>
        <taxon>Cyanophyceae</taxon>
        <taxon>Acaryochloridales</taxon>
        <taxon>Thermosynechococcaceae</taxon>
        <taxon>Parathermosynechococcus</taxon>
    </lineage>
</organism>
<evidence type="ECO:0000259" key="4">
    <source>
        <dbReference type="Pfam" id="PF12705"/>
    </source>
</evidence>
<dbReference type="GO" id="GO:0004386">
    <property type="term" value="F:helicase activity"/>
    <property type="evidence" value="ECO:0007669"/>
    <property type="project" value="UniProtKB-KW"/>
</dbReference>
<name>A0A2D2Q2F2_PARLV</name>
<keyword evidence="2" id="KW-0067">ATP-binding</keyword>
<reference evidence="6" key="2">
    <citation type="journal article" date="2022" name="Front. Microbiol.">
        <title>Comparative Genomic Analysis Revealed Distinct Molecular Components and Organization of CO2-Concentrating Mechanism in Thermophilic Cyanobacteria.</title>
        <authorList>
            <person name="Tang J."/>
            <person name="Zhou H."/>
            <person name="Yao D."/>
            <person name="Riaz S."/>
            <person name="You D."/>
            <person name="Klepacz-Smolka A."/>
            <person name="Daroch M."/>
        </authorList>
    </citation>
    <scope>NUCLEOTIDE SEQUENCE [LARGE SCALE GENOMIC DNA]</scope>
    <source>
        <strain evidence="6">PCC 6715</strain>
    </source>
</reference>
<accession>A0A2D2Q2F2</accession>
<proteinExistence type="predicted"/>
<keyword evidence="3" id="KW-0234">DNA repair</keyword>
<dbReference type="Proteomes" id="UP000231057">
    <property type="component" value="Chromosome"/>
</dbReference>
<evidence type="ECO:0000256" key="2">
    <source>
        <dbReference type="ARBA" id="ARBA00022806"/>
    </source>
</evidence>
<dbReference type="EMBL" id="CP018092">
    <property type="protein sequence ID" value="ATS18683.1"/>
    <property type="molecule type" value="Genomic_DNA"/>
</dbReference>
<evidence type="ECO:0000313" key="6">
    <source>
        <dbReference type="Proteomes" id="UP000231057"/>
    </source>
</evidence>
<keyword evidence="6" id="KW-1185">Reference proteome</keyword>
<evidence type="ECO:0000256" key="1">
    <source>
        <dbReference type="ARBA" id="ARBA00022763"/>
    </source>
</evidence>
<evidence type="ECO:0000256" key="3">
    <source>
        <dbReference type="ARBA" id="ARBA00023204"/>
    </source>
</evidence>
<dbReference type="Pfam" id="PF12705">
    <property type="entry name" value="PDDEXK_1"/>
    <property type="match status" value="1"/>
</dbReference>
<evidence type="ECO:0000313" key="5">
    <source>
        <dbReference type="EMBL" id="ATS18683.1"/>
    </source>
</evidence>
<dbReference type="InterPro" id="IPR038726">
    <property type="entry name" value="PDDEXK_AddAB-type"/>
</dbReference>